<dbReference type="Pfam" id="PF21467">
    <property type="entry name" value="BetaGal_gal-bd"/>
    <property type="match status" value="1"/>
</dbReference>
<comment type="similarity">
    <text evidence="1">Belongs to the glycosyl hydrolase 35 family.</text>
</comment>
<evidence type="ECO:0000313" key="8">
    <source>
        <dbReference type="EMBL" id="MVB10853.1"/>
    </source>
</evidence>
<dbReference type="GO" id="GO:0005975">
    <property type="term" value="P:carbohydrate metabolic process"/>
    <property type="evidence" value="ECO:0007669"/>
    <property type="project" value="InterPro"/>
</dbReference>
<keyword evidence="2 8" id="KW-0378">Hydrolase</keyword>
<dbReference type="FunFam" id="3.20.20.80:FF:000115">
    <property type="entry name" value="Beta-galactosidase"/>
    <property type="match status" value="1"/>
</dbReference>
<dbReference type="PANTHER" id="PTHR23421">
    <property type="entry name" value="BETA-GALACTOSIDASE RELATED"/>
    <property type="match status" value="1"/>
</dbReference>
<dbReference type="InterPro" id="IPR019801">
    <property type="entry name" value="Glyco_hydro_35_CS"/>
</dbReference>
<evidence type="ECO:0000259" key="5">
    <source>
        <dbReference type="Pfam" id="PF01301"/>
    </source>
</evidence>
<dbReference type="Gene3D" id="3.20.20.80">
    <property type="entry name" value="Glycosidases"/>
    <property type="match status" value="1"/>
</dbReference>
<proteinExistence type="inferred from homology"/>
<protein>
    <submittedName>
        <fullName evidence="8">Beta-galactosidase</fullName>
        <ecNumber evidence="8">3.2.1.23</ecNumber>
    </submittedName>
</protein>
<dbReference type="OrthoDB" id="9813184at2"/>
<dbReference type="SUPFAM" id="SSF51445">
    <property type="entry name" value="(Trans)glycosidases"/>
    <property type="match status" value="1"/>
</dbReference>
<evidence type="ECO:0000259" key="6">
    <source>
        <dbReference type="Pfam" id="PF21317"/>
    </source>
</evidence>
<dbReference type="InterPro" id="IPR008979">
    <property type="entry name" value="Galactose-bd-like_sf"/>
</dbReference>
<dbReference type="InterPro" id="IPR031330">
    <property type="entry name" value="Gly_Hdrlase_35_cat"/>
</dbReference>
<dbReference type="AlphaFoldDB" id="A0A6N8HZW2"/>
<dbReference type="InterPro" id="IPR026283">
    <property type="entry name" value="B-gal_1-like"/>
</dbReference>
<dbReference type="PIRSF" id="PIRSF006336">
    <property type="entry name" value="B-gal"/>
    <property type="match status" value="1"/>
</dbReference>
<dbReference type="PRINTS" id="PR00742">
    <property type="entry name" value="GLHYDRLASE35"/>
</dbReference>
<sequence>MKAGRFAIKDRFYLDEKPFQIISGSIHYFRVVPEYWRDRLEKLRAMGCNTVETYIPWNLHEPRRGEFHFEGALSFAAFLKTAQELGLWAIVRPSPYICAEWEFGGLPAWLLSEDGMRPRCSYPPFLRAVQEYYKELFQVLAPLQIDNGGPVILMQIENEYGAFGDEQRYLEALRGEMRRDGVTVPLITSDGPWGDYLSGGSLSGILPTANFGSQANQHFSVLKKHTNGGPLMCTEFWAGWFDAWGDKKHHTASVEASAGELDAILSQGSVNIYMFHGGTNFGFLNGANYYDSLTPDVTSYDYDAPLSEDGEITPKYHAFREVIGKYVKTPPLTFSTRIDKRAYGKQAVSDRVSLFSVLEDLASPTESPWPLCMEKLGQNYGYTLYRSAVKKDIPQEKLQLLGASDRAQIYLDRRHFITLCDHELEKEYEIPGSSRSFSQLDILVENMGRVNYGPKLSEQRKGIDGGVLLNGHSHSNWKMYPLEINASMVRKINFSKEYKKGTPAFYRIVFFVETRGDTFLDLFGWGKGCVFLNGLNLGRFWEKGPQKRLYVPAPLLREGENELIVFETEGKTAEYVTFEEKPRLE</sequence>
<name>A0A6N8HZW2_9FIRM</name>
<dbReference type="EMBL" id="VWXL01000052">
    <property type="protein sequence ID" value="MVB10853.1"/>
    <property type="molecule type" value="Genomic_DNA"/>
</dbReference>
<evidence type="ECO:0000256" key="4">
    <source>
        <dbReference type="PIRSR" id="PIRSR006336-1"/>
    </source>
</evidence>
<dbReference type="Pfam" id="PF21317">
    <property type="entry name" value="BetaGal_ABD_1"/>
    <property type="match status" value="1"/>
</dbReference>
<dbReference type="Gene3D" id="2.60.120.260">
    <property type="entry name" value="Galactose-binding domain-like"/>
    <property type="match status" value="2"/>
</dbReference>
<evidence type="ECO:0000313" key="9">
    <source>
        <dbReference type="Proteomes" id="UP000469440"/>
    </source>
</evidence>
<dbReference type="InterPro" id="IPR048912">
    <property type="entry name" value="BetaGal1-like_ABD1"/>
</dbReference>
<dbReference type="InterPro" id="IPR017853">
    <property type="entry name" value="GH"/>
</dbReference>
<keyword evidence="9" id="KW-1185">Reference proteome</keyword>
<evidence type="ECO:0000259" key="7">
    <source>
        <dbReference type="Pfam" id="PF21467"/>
    </source>
</evidence>
<dbReference type="Proteomes" id="UP000469440">
    <property type="component" value="Unassembled WGS sequence"/>
</dbReference>
<dbReference type="Pfam" id="PF01301">
    <property type="entry name" value="Glyco_hydro_35"/>
    <property type="match status" value="1"/>
</dbReference>
<dbReference type="PROSITE" id="PS01182">
    <property type="entry name" value="GLYCOSYL_HYDROL_F35"/>
    <property type="match status" value="1"/>
</dbReference>
<feature type="domain" description="Beta-galactosidase galactose-binding" evidence="7">
    <location>
        <begin position="503"/>
        <end position="561"/>
    </location>
</feature>
<keyword evidence="3 8" id="KW-0326">Glycosidase</keyword>
<evidence type="ECO:0000256" key="3">
    <source>
        <dbReference type="ARBA" id="ARBA00023295"/>
    </source>
</evidence>
<dbReference type="EC" id="3.2.1.23" evidence="8"/>
<organism evidence="8 9">
    <name type="scientific">Caproicibacter fermentans</name>
    <dbReference type="NCBI Taxonomy" id="2576756"/>
    <lineage>
        <taxon>Bacteria</taxon>
        <taxon>Bacillati</taxon>
        <taxon>Bacillota</taxon>
        <taxon>Clostridia</taxon>
        <taxon>Eubacteriales</taxon>
        <taxon>Acutalibacteraceae</taxon>
        <taxon>Caproicibacter</taxon>
    </lineage>
</organism>
<dbReference type="InterPro" id="IPR001944">
    <property type="entry name" value="Glycoside_Hdrlase_35"/>
</dbReference>
<gene>
    <name evidence="8" type="primary">bga</name>
    <name evidence="8" type="ORF">CAFE_15510</name>
</gene>
<dbReference type="GO" id="GO:0004565">
    <property type="term" value="F:beta-galactosidase activity"/>
    <property type="evidence" value="ECO:0007669"/>
    <property type="project" value="UniProtKB-EC"/>
</dbReference>
<dbReference type="RefSeq" id="WP_156990278.1">
    <property type="nucleotide sequence ID" value="NZ_VWXL01000052.1"/>
</dbReference>
<evidence type="ECO:0000256" key="1">
    <source>
        <dbReference type="ARBA" id="ARBA00009809"/>
    </source>
</evidence>
<feature type="active site" description="Nucleophile" evidence="4">
    <location>
        <position position="235"/>
    </location>
</feature>
<dbReference type="FunFam" id="2.60.120.260:FF:000049">
    <property type="entry name" value="Beta-galactosidase"/>
    <property type="match status" value="1"/>
</dbReference>
<evidence type="ECO:0000256" key="2">
    <source>
        <dbReference type="ARBA" id="ARBA00022801"/>
    </source>
</evidence>
<feature type="domain" description="Beta-galactosidase 1-like first all-beta" evidence="6">
    <location>
        <begin position="370"/>
        <end position="483"/>
    </location>
</feature>
<reference evidence="8 9" key="1">
    <citation type="submission" date="2019-09" db="EMBL/GenBank/DDBJ databases">
        <title>Genome sequence of Clostridium sp. EA1.</title>
        <authorList>
            <person name="Poehlein A."/>
            <person name="Bengelsdorf F.R."/>
            <person name="Daniel R."/>
        </authorList>
    </citation>
    <scope>NUCLEOTIDE SEQUENCE [LARGE SCALE GENOMIC DNA]</scope>
    <source>
        <strain evidence="8 9">EA1</strain>
    </source>
</reference>
<feature type="active site" description="Proton donor" evidence="4">
    <location>
        <position position="159"/>
    </location>
</feature>
<comment type="caution">
    <text evidence="8">The sequence shown here is derived from an EMBL/GenBank/DDBJ whole genome shotgun (WGS) entry which is preliminary data.</text>
</comment>
<feature type="domain" description="Glycoside hydrolase 35 catalytic" evidence="5">
    <location>
        <begin position="12"/>
        <end position="325"/>
    </location>
</feature>
<dbReference type="InterPro" id="IPR048913">
    <property type="entry name" value="BetaGal_gal-bd"/>
</dbReference>
<dbReference type="SUPFAM" id="SSF49785">
    <property type="entry name" value="Galactose-binding domain-like"/>
    <property type="match status" value="1"/>
</dbReference>
<accession>A0A6N8HZW2</accession>